<evidence type="ECO:0000256" key="2">
    <source>
        <dbReference type="SAM" id="Coils"/>
    </source>
</evidence>
<dbReference type="InterPro" id="IPR025736">
    <property type="entry name" value="PucR_C-HTH_dom"/>
</dbReference>
<dbReference type="SUPFAM" id="SSF46689">
    <property type="entry name" value="Homeodomain-like"/>
    <property type="match status" value="1"/>
</dbReference>
<evidence type="ECO:0000313" key="6">
    <source>
        <dbReference type="Proteomes" id="UP000315753"/>
    </source>
</evidence>
<dbReference type="InterPro" id="IPR041522">
    <property type="entry name" value="CdaR_GGDEF"/>
</dbReference>
<dbReference type="Gene3D" id="3.30.450.40">
    <property type="match status" value="1"/>
</dbReference>
<evidence type="ECO:0000313" key="5">
    <source>
        <dbReference type="EMBL" id="TQE90257.1"/>
    </source>
</evidence>
<evidence type="ECO:0000256" key="1">
    <source>
        <dbReference type="ARBA" id="ARBA00006754"/>
    </source>
</evidence>
<gene>
    <name evidence="5" type="ORF">FKZ59_10515</name>
</gene>
<keyword evidence="6" id="KW-1185">Reference proteome</keyword>
<dbReference type="PANTHER" id="PTHR33744">
    <property type="entry name" value="CARBOHYDRATE DIACID REGULATOR"/>
    <property type="match status" value="1"/>
</dbReference>
<comment type="similarity">
    <text evidence="1">Belongs to the CdaR family.</text>
</comment>
<dbReference type="EMBL" id="VIGD01000013">
    <property type="protein sequence ID" value="TQE90257.1"/>
    <property type="molecule type" value="Genomic_DNA"/>
</dbReference>
<dbReference type="InterPro" id="IPR051448">
    <property type="entry name" value="CdaR-like_regulators"/>
</dbReference>
<evidence type="ECO:0000259" key="4">
    <source>
        <dbReference type="Pfam" id="PF17853"/>
    </source>
</evidence>
<evidence type="ECO:0000259" key="3">
    <source>
        <dbReference type="Pfam" id="PF13556"/>
    </source>
</evidence>
<protein>
    <submittedName>
        <fullName evidence="5">PucR family transcriptional regulator</fullName>
    </submittedName>
</protein>
<comment type="caution">
    <text evidence="5">The sequence shown here is derived from an EMBL/GenBank/DDBJ whole genome shotgun (WGS) entry which is preliminary data.</text>
</comment>
<dbReference type="PANTHER" id="PTHR33744:SF1">
    <property type="entry name" value="DNA-BINDING TRANSCRIPTIONAL ACTIVATOR ADER"/>
    <property type="match status" value="1"/>
</dbReference>
<dbReference type="AlphaFoldDB" id="A0A540V0M1"/>
<reference evidence="5 6" key="1">
    <citation type="submission" date="2019-06" db="EMBL/GenBank/DDBJ databases">
        <title>Genome sequence of Ureibacillus terrenus.</title>
        <authorList>
            <person name="Maclea K.S."/>
            <person name="Simoes M."/>
        </authorList>
    </citation>
    <scope>NUCLEOTIDE SEQUENCE [LARGE SCALE GENOMIC DNA]</scope>
    <source>
        <strain evidence="5 6">ATCC BAA-384</strain>
    </source>
</reference>
<keyword evidence="2" id="KW-0175">Coiled coil</keyword>
<proteinExistence type="inferred from homology"/>
<dbReference type="Pfam" id="PF17853">
    <property type="entry name" value="GGDEF_2"/>
    <property type="match status" value="1"/>
</dbReference>
<dbReference type="RefSeq" id="WP_141602712.1">
    <property type="nucleotide sequence ID" value="NZ_VIGD01000013.1"/>
</dbReference>
<dbReference type="OrthoDB" id="142218at2"/>
<sequence>MKKEQKKENIVKKLERHLKSTSRQLVQFDSEEETLQYISDSFREKLSADFVGIVVKSDGQLTVKSWSGAKRAFINAFPLNVDQCSPNLFLSSLTHEQLAREKNCAFTKLLQDEKIPTWFTFPLKNELNLFGFCIIGYFQKVMLFEEMESVFDEFGKDVAIAMLFQREKQHKHKLHQLLLYQQTLVKETIHGSSIDEITETLNQALNKSVILLDRFLRPISYKLSPEDEGLLDEYLELATYEIVQKRASKAWNPSALSGKTIAYWTIDVGGDFFGYLVLDVSNAKMDDYFRLTIDVARNIYSIQFMKQKIILDTKEQVRDSFINKILSNHLDEIENVYQYANLFRWDIERPHYVAILSLTILDEKLDILEQESCKSRILEKLKTNLSNYFPEVFIVNKEGDIVLIAPASSMNGQVKSYWSKMYENLKKWVKNECEKVLVLLAVGGKTNQIPDYSVSYLQAKKCLNVVKSRFNDAGFALFDELGAYALLHEIDGEIASIFIQDHIGPLLNSEGKNMDLLQTLQVYLSHNGNMKETANELFIHRSTLQYRLEKIEDLLQVDLNNAEHRFNLNMAIKLYNLFGNEIHVQSLKL</sequence>
<accession>A0A540V0M1</accession>
<dbReference type="InterPro" id="IPR009057">
    <property type="entry name" value="Homeodomain-like_sf"/>
</dbReference>
<dbReference type="Gene3D" id="1.10.10.2840">
    <property type="entry name" value="PucR C-terminal helix-turn-helix domain"/>
    <property type="match status" value="1"/>
</dbReference>
<name>A0A540V0M1_9BACL</name>
<dbReference type="Pfam" id="PF13556">
    <property type="entry name" value="HTH_30"/>
    <property type="match status" value="1"/>
</dbReference>
<dbReference type="Proteomes" id="UP000315753">
    <property type="component" value="Unassembled WGS sequence"/>
</dbReference>
<feature type="domain" description="PucR C-terminal helix-turn-helix" evidence="3">
    <location>
        <begin position="516"/>
        <end position="573"/>
    </location>
</feature>
<organism evidence="5 6">
    <name type="scientific">Ureibacillus terrenus</name>
    <dbReference type="NCBI Taxonomy" id="118246"/>
    <lineage>
        <taxon>Bacteria</taxon>
        <taxon>Bacillati</taxon>
        <taxon>Bacillota</taxon>
        <taxon>Bacilli</taxon>
        <taxon>Bacillales</taxon>
        <taxon>Caryophanaceae</taxon>
        <taxon>Ureibacillus</taxon>
    </lineage>
</organism>
<feature type="coiled-coil region" evidence="2">
    <location>
        <begin position="4"/>
        <end position="31"/>
    </location>
</feature>
<dbReference type="InterPro" id="IPR029016">
    <property type="entry name" value="GAF-like_dom_sf"/>
</dbReference>
<feature type="domain" description="CdaR GGDEF-like" evidence="4">
    <location>
        <begin position="334"/>
        <end position="465"/>
    </location>
</feature>
<dbReference type="InterPro" id="IPR042070">
    <property type="entry name" value="PucR_C-HTH_sf"/>
</dbReference>